<feature type="region of interest" description="Disordered" evidence="5">
    <location>
        <begin position="524"/>
        <end position="570"/>
    </location>
</feature>
<evidence type="ECO:0000313" key="7">
    <source>
        <dbReference type="Proteomes" id="UP001176521"/>
    </source>
</evidence>
<keyword evidence="3" id="KW-0418">Kinase</keyword>
<evidence type="ECO:0000313" key="6">
    <source>
        <dbReference type="EMBL" id="KAK0526846.1"/>
    </source>
</evidence>
<keyword evidence="7" id="KW-1185">Reference proteome</keyword>
<dbReference type="PROSITE" id="PS01075">
    <property type="entry name" value="ACETATE_KINASE_1"/>
    <property type="match status" value="1"/>
</dbReference>
<evidence type="ECO:0000256" key="2">
    <source>
        <dbReference type="ARBA" id="ARBA00022741"/>
    </source>
</evidence>
<gene>
    <name evidence="6" type="ORF">OC842_005054</name>
</gene>
<dbReference type="PANTHER" id="PTHR21060">
    <property type="entry name" value="ACETATE KINASE"/>
    <property type="match status" value="1"/>
</dbReference>
<sequence>MATDHNHAVHLLALNCGSSSLKLKLFSLHIDELTSTNHPPSAASASASASLSSSSSSSRHHLRRLSSASSLSGVHYPASVDLPQGLELLIAASVNLKGEDDKRTAVLKWGKLPQGTAAVTHDKITLKHTEIATEPFLQEVLDILATALPTSRSSAAAISAPQNLRSTIRFVTHRVVHGAAFPQPYILRHDSDEAEHIRALESLEALAPLHNVVSTRLIKLCLRMLPQATNLCLWDTAFHWTIPEEVRTYAVWQPSAVHLPGGMELRKWGFHGLSYSSVLRQVSAFLERPTPSLNLIIAHLGSGASICAIRAGKSLDTTMGLTPLEGLPGSTRSGSVDPALSHHLKPDPARHGTSPIALDLSEQARVTVPGGDDGIQLDWAEWELNSKSGWLAIAGVRDFEEIVARKDGRVPPELCSDDDRRRAKLAFDLFLDRIVAYVGAYYFKILAAGATHIDALVFSGGIGEHSSELRMALAAKLEHSPLALRNADGGHFGSDKVGGVYRILGPAKDDRSMLGRWPSGMLEDVGTSSNSSSSSINTASVSNKQGHGLVTPGSPLGPGPMSIPGSPRASHSMASHSMACSGRWGVPWLVCETDEELECVRLAMPTIRNYALSAMETAMEHEQST</sequence>
<feature type="compositionally biased region" description="Low complexity" evidence="5">
    <location>
        <begin position="41"/>
        <end position="57"/>
    </location>
</feature>
<dbReference type="PROSITE" id="PS01076">
    <property type="entry name" value="ACETATE_KINASE_2"/>
    <property type="match status" value="1"/>
</dbReference>
<dbReference type="GO" id="GO:0008776">
    <property type="term" value="F:acetate kinase activity"/>
    <property type="evidence" value="ECO:0007669"/>
    <property type="project" value="TreeGrafter"/>
</dbReference>
<proteinExistence type="predicted"/>
<dbReference type="PANTHER" id="PTHR21060:SF15">
    <property type="entry name" value="ACETATE KINASE-RELATED"/>
    <property type="match status" value="1"/>
</dbReference>
<dbReference type="InterPro" id="IPR023865">
    <property type="entry name" value="Aliphatic_acid_kinase_CS"/>
</dbReference>
<reference evidence="6" key="1">
    <citation type="journal article" date="2023" name="PhytoFront">
        <title>Draft Genome Resources of Seven Strains of Tilletia horrida, Causal Agent of Kernel Smut of Rice.</title>
        <authorList>
            <person name="Khanal S."/>
            <person name="Antony Babu S."/>
            <person name="Zhou X.G."/>
        </authorList>
    </citation>
    <scope>NUCLEOTIDE SEQUENCE</scope>
    <source>
        <strain evidence="6">TX3</strain>
    </source>
</reference>
<evidence type="ECO:0000256" key="3">
    <source>
        <dbReference type="ARBA" id="ARBA00022777"/>
    </source>
</evidence>
<dbReference type="GO" id="GO:0005524">
    <property type="term" value="F:ATP binding"/>
    <property type="evidence" value="ECO:0007669"/>
    <property type="project" value="UniProtKB-KW"/>
</dbReference>
<accession>A0AAN6GB22</accession>
<dbReference type="Proteomes" id="UP001176521">
    <property type="component" value="Unassembled WGS sequence"/>
</dbReference>
<dbReference type="AlphaFoldDB" id="A0AAN6GB22"/>
<dbReference type="Gene3D" id="3.30.420.40">
    <property type="match status" value="2"/>
</dbReference>
<keyword evidence="2" id="KW-0547">Nucleotide-binding</keyword>
<evidence type="ECO:0008006" key="8">
    <source>
        <dbReference type="Google" id="ProtNLM"/>
    </source>
</evidence>
<evidence type="ECO:0000256" key="1">
    <source>
        <dbReference type="ARBA" id="ARBA00022679"/>
    </source>
</evidence>
<evidence type="ECO:0000256" key="5">
    <source>
        <dbReference type="SAM" id="MobiDB-lite"/>
    </source>
</evidence>
<dbReference type="InterPro" id="IPR043129">
    <property type="entry name" value="ATPase_NBD"/>
</dbReference>
<dbReference type="Pfam" id="PF00871">
    <property type="entry name" value="Acetate_kinase"/>
    <property type="match status" value="2"/>
</dbReference>
<keyword evidence="1" id="KW-0808">Transferase</keyword>
<name>A0AAN6GB22_9BASI</name>
<dbReference type="EMBL" id="JAPDMQ010000336">
    <property type="protein sequence ID" value="KAK0526846.1"/>
    <property type="molecule type" value="Genomic_DNA"/>
</dbReference>
<evidence type="ECO:0000256" key="4">
    <source>
        <dbReference type="ARBA" id="ARBA00022840"/>
    </source>
</evidence>
<dbReference type="InterPro" id="IPR000890">
    <property type="entry name" value="Aliphatic_acid_kin_short-chain"/>
</dbReference>
<feature type="region of interest" description="Disordered" evidence="5">
    <location>
        <begin position="37"/>
        <end position="58"/>
    </location>
</feature>
<comment type="caution">
    <text evidence="6">The sequence shown here is derived from an EMBL/GenBank/DDBJ whole genome shotgun (WGS) entry which is preliminary data.</text>
</comment>
<keyword evidence="4" id="KW-0067">ATP-binding</keyword>
<feature type="compositionally biased region" description="Low complexity" evidence="5">
    <location>
        <begin position="528"/>
        <end position="543"/>
    </location>
</feature>
<dbReference type="SUPFAM" id="SSF53067">
    <property type="entry name" value="Actin-like ATPase domain"/>
    <property type="match status" value="2"/>
</dbReference>
<dbReference type="GO" id="GO:0006083">
    <property type="term" value="P:acetate metabolic process"/>
    <property type="evidence" value="ECO:0007669"/>
    <property type="project" value="TreeGrafter"/>
</dbReference>
<organism evidence="6 7">
    <name type="scientific">Tilletia horrida</name>
    <dbReference type="NCBI Taxonomy" id="155126"/>
    <lineage>
        <taxon>Eukaryota</taxon>
        <taxon>Fungi</taxon>
        <taxon>Dikarya</taxon>
        <taxon>Basidiomycota</taxon>
        <taxon>Ustilaginomycotina</taxon>
        <taxon>Exobasidiomycetes</taxon>
        <taxon>Tilletiales</taxon>
        <taxon>Tilletiaceae</taxon>
        <taxon>Tilletia</taxon>
    </lineage>
</organism>
<protein>
    <recommendedName>
        <fullName evidence="8">Acetate kinase</fullName>
    </recommendedName>
</protein>